<evidence type="ECO:0000313" key="3">
    <source>
        <dbReference type="EMBL" id="OUE00265.1"/>
    </source>
</evidence>
<dbReference type="CDD" id="cd02856">
    <property type="entry name" value="E_set_GDE_Isoamylase_N"/>
    <property type="match status" value="1"/>
</dbReference>
<dbReference type="InterPro" id="IPR014756">
    <property type="entry name" value="Ig_E-set"/>
</dbReference>
<evidence type="ECO:0000313" key="4">
    <source>
        <dbReference type="Proteomes" id="UP000195062"/>
    </source>
</evidence>
<dbReference type="AlphaFoldDB" id="A0A251XD60"/>
<dbReference type="GO" id="GO:0004553">
    <property type="term" value="F:hydrolase activity, hydrolyzing O-glycosyl compounds"/>
    <property type="evidence" value="ECO:0007669"/>
    <property type="project" value="InterPro"/>
</dbReference>
<name>A0A251XD60_CLAMM</name>
<comment type="similarity">
    <text evidence="1">Belongs to the glycosyl hydrolase 13 family.</text>
</comment>
<dbReference type="GO" id="GO:0005975">
    <property type="term" value="P:carbohydrate metabolic process"/>
    <property type="evidence" value="ECO:0007669"/>
    <property type="project" value="InterPro"/>
</dbReference>
<dbReference type="Proteomes" id="UP000195062">
    <property type="component" value="Unassembled WGS sequence"/>
</dbReference>
<gene>
    <name evidence="3" type="primary">glgX_5</name>
    <name evidence="3" type="ORF">CMMCAS07_17840</name>
</gene>
<dbReference type="EMBL" id="MDHH01000008">
    <property type="protein sequence ID" value="OUE00265.1"/>
    <property type="molecule type" value="Genomic_DNA"/>
</dbReference>
<accession>A0A251XD60</accession>
<comment type="caution">
    <text evidence="3">The sequence shown here is derived from an EMBL/GenBank/DDBJ whole genome shotgun (WGS) entry which is preliminary data.</text>
</comment>
<dbReference type="Gene3D" id="2.60.40.10">
    <property type="entry name" value="Immunoglobulins"/>
    <property type="match status" value="1"/>
</dbReference>
<proteinExistence type="inferred from homology"/>
<organism evidence="3 4">
    <name type="scientific">Clavibacter michiganensis subsp. michiganensis</name>
    <dbReference type="NCBI Taxonomy" id="33013"/>
    <lineage>
        <taxon>Bacteria</taxon>
        <taxon>Bacillati</taxon>
        <taxon>Actinomycetota</taxon>
        <taxon>Actinomycetes</taxon>
        <taxon>Micrococcales</taxon>
        <taxon>Microbacteriaceae</taxon>
        <taxon>Clavibacter</taxon>
    </lineage>
</organism>
<dbReference type="InterPro" id="IPR044505">
    <property type="entry name" value="GlgX_Isoamylase_N_E_set"/>
</dbReference>
<sequence>MTIDLPPVSRSYISRPYPLGATVVARDGGLPSGLNVAVYSETAEAVEVCVFDHDGTESRTRLSERTGHVFHGLVEGAGIGTRYGLRVHGEWDPARGLRHNPAKLLLDPYAIAIEGHPTWGEDVFAHTFDDPNAINDADSAASMPRSVVADRRFDWEDDEARALRSTRQSSTRST</sequence>
<protein>
    <submittedName>
        <fullName evidence="3">Glycogen debranching enzyme</fullName>
    </submittedName>
</protein>
<keyword evidence="4" id="KW-1185">Reference proteome</keyword>
<evidence type="ECO:0000259" key="2">
    <source>
        <dbReference type="Pfam" id="PF02922"/>
    </source>
</evidence>
<dbReference type="InterPro" id="IPR004193">
    <property type="entry name" value="Glyco_hydro_13_N"/>
</dbReference>
<dbReference type="SUPFAM" id="SSF81296">
    <property type="entry name" value="E set domains"/>
    <property type="match status" value="1"/>
</dbReference>
<dbReference type="InterPro" id="IPR013783">
    <property type="entry name" value="Ig-like_fold"/>
</dbReference>
<dbReference type="Pfam" id="PF02922">
    <property type="entry name" value="CBM_48"/>
    <property type="match status" value="1"/>
</dbReference>
<dbReference type="PANTHER" id="PTHR43002">
    <property type="entry name" value="GLYCOGEN DEBRANCHING ENZYME"/>
    <property type="match status" value="1"/>
</dbReference>
<feature type="domain" description="Glycoside hydrolase family 13 N-terminal" evidence="2">
    <location>
        <begin position="18"/>
        <end position="110"/>
    </location>
</feature>
<reference evidence="3 4" key="1">
    <citation type="submission" date="2016-08" db="EMBL/GenBank/DDBJ databases">
        <title>Genome sequence of Clavibacter michiganensis subsp. michiganensis strain CASJ007.</title>
        <authorList>
            <person name="Thapa S.P."/>
            <person name="Coaker G."/>
        </authorList>
    </citation>
    <scope>NUCLEOTIDE SEQUENCE [LARGE SCALE GENOMIC DNA]</scope>
    <source>
        <strain evidence="3">CASJ007</strain>
    </source>
</reference>
<evidence type="ECO:0000256" key="1">
    <source>
        <dbReference type="ARBA" id="ARBA00008061"/>
    </source>
</evidence>